<organism evidence="4 5">
    <name type="scientific">Shinella oryzae</name>
    <dbReference type="NCBI Taxonomy" id="2871820"/>
    <lineage>
        <taxon>Bacteria</taxon>
        <taxon>Pseudomonadati</taxon>
        <taxon>Pseudomonadota</taxon>
        <taxon>Alphaproteobacteria</taxon>
        <taxon>Hyphomicrobiales</taxon>
        <taxon>Rhizobiaceae</taxon>
        <taxon>Shinella</taxon>
    </lineage>
</organism>
<geneLocation type="plasmid" evidence="4 5">
    <name>unnamed1</name>
</geneLocation>
<dbReference type="Gene3D" id="3.30.1330.60">
    <property type="entry name" value="OmpA-like domain"/>
    <property type="match status" value="1"/>
</dbReference>
<evidence type="ECO:0000256" key="1">
    <source>
        <dbReference type="PROSITE-ProRule" id="PRU00473"/>
    </source>
</evidence>
<dbReference type="RefSeq" id="WP_306161300.1">
    <property type="nucleotide sequence ID" value="NZ_CP132315.1"/>
</dbReference>
<dbReference type="InterPro" id="IPR036737">
    <property type="entry name" value="OmpA-like_sf"/>
</dbReference>
<feature type="compositionally biased region" description="Polar residues" evidence="2">
    <location>
        <begin position="1"/>
        <end position="15"/>
    </location>
</feature>
<evidence type="ECO:0000313" key="5">
    <source>
        <dbReference type="Proteomes" id="UP001225788"/>
    </source>
</evidence>
<keyword evidence="1" id="KW-0472">Membrane</keyword>
<dbReference type="InterPro" id="IPR006665">
    <property type="entry name" value="OmpA-like"/>
</dbReference>
<sequence length="53" mass="5769">MKSWLSESGVTSSMVTEGKGERFAVAPNQTANGADNPEGRQQNRRVEFVIGED</sequence>
<evidence type="ECO:0000259" key="3">
    <source>
        <dbReference type="PROSITE" id="PS51123"/>
    </source>
</evidence>
<dbReference type="PROSITE" id="PS51123">
    <property type="entry name" value="OMPA_2"/>
    <property type="match status" value="1"/>
</dbReference>
<name>A0ABY9K8N2_9HYPH</name>
<keyword evidence="5" id="KW-1185">Reference proteome</keyword>
<protein>
    <recommendedName>
        <fullName evidence="3">OmpA-like domain-containing protein</fullName>
    </recommendedName>
</protein>
<proteinExistence type="predicted"/>
<evidence type="ECO:0000313" key="4">
    <source>
        <dbReference type="EMBL" id="WLS04932.1"/>
    </source>
</evidence>
<dbReference type="SUPFAM" id="SSF103088">
    <property type="entry name" value="OmpA-like"/>
    <property type="match status" value="1"/>
</dbReference>
<gene>
    <name evidence="4" type="ORF">Q9315_22370</name>
</gene>
<dbReference type="EMBL" id="CP132315">
    <property type="protein sequence ID" value="WLS04932.1"/>
    <property type="molecule type" value="Genomic_DNA"/>
</dbReference>
<keyword evidence="4" id="KW-0614">Plasmid</keyword>
<dbReference type="Proteomes" id="UP001225788">
    <property type="component" value="Plasmid unnamed1"/>
</dbReference>
<evidence type="ECO:0000256" key="2">
    <source>
        <dbReference type="SAM" id="MobiDB-lite"/>
    </source>
</evidence>
<reference evidence="4 5" key="1">
    <citation type="submission" date="2023-08" db="EMBL/GenBank/DDBJ databases">
        <title>Pathogen: clinical or host-associated sample.</title>
        <authorList>
            <person name="Hergert J."/>
            <person name="Casey R."/>
            <person name="Wagner J."/>
            <person name="Young E.L."/>
            <person name="Oakeson K.F."/>
        </authorList>
    </citation>
    <scope>NUCLEOTIDE SEQUENCE [LARGE SCALE GENOMIC DNA]</scope>
    <source>
        <strain evidence="4 5">UPHL-collab-2</strain>
        <plasmid evidence="4 5">unnamed1</plasmid>
    </source>
</reference>
<feature type="region of interest" description="Disordered" evidence="2">
    <location>
        <begin position="1"/>
        <end position="53"/>
    </location>
</feature>
<accession>A0ABY9K8N2</accession>
<feature type="domain" description="OmpA-like" evidence="3">
    <location>
        <begin position="1"/>
        <end position="53"/>
    </location>
</feature>